<evidence type="ECO:0000256" key="4">
    <source>
        <dbReference type="ARBA" id="ARBA00022989"/>
    </source>
</evidence>
<evidence type="ECO:0000313" key="8">
    <source>
        <dbReference type="Ensembl" id="ENSCSRP00000004974.1"/>
    </source>
</evidence>
<dbReference type="Proteomes" id="UP000694403">
    <property type="component" value="Unplaced"/>
</dbReference>
<dbReference type="InterPro" id="IPR051517">
    <property type="entry name" value="IFITM_antiviral_protein"/>
</dbReference>
<dbReference type="Pfam" id="PF04505">
    <property type="entry name" value="CD225"/>
    <property type="match status" value="1"/>
</dbReference>
<proteinExistence type="inferred from homology"/>
<comment type="subcellular location">
    <subcellularLocation>
        <location evidence="1">Membrane</location>
    </subcellularLocation>
</comment>
<keyword evidence="4 7" id="KW-1133">Transmembrane helix</keyword>
<feature type="transmembrane region" description="Helical" evidence="7">
    <location>
        <begin position="40"/>
        <end position="67"/>
    </location>
</feature>
<dbReference type="AlphaFoldDB" id="A0A8C3RYK8"/>
<protein>
    <submittedName>
        <fullName evidence="8">Uncharacterized protein</fullName>
    </submittedName>
</protein>
<evidence type="ECO:0000256" key="3">
    <source>
        <dbReference type="ARBA" id="ARBA00022692"/>
    </source>
</evidence>
<keyword evidence="3 7" id="KW-0812">Transmembrane</keyword>
<sequence>MACKEQTGSVGIDLQPRGLPPPYPYPGPQQGFPAEQPRDFVLWSLFNVLLCQKLACLGCLGFPALIFSIKARDRKVLGDLEGARSYGTTAKVLNIIGSLLVIVAIAVVFLFFYLRA</sequence>
<keyword evidence="9" id="KW-1185">Reference proteome</keyword>
<feature type="compositionally biased region" description="Pro residues" evidence="6">
    <location>
        <begin position="18"/>
        <end position="27"/>
    </location>
</feature>
<evidence type="ECO:0000313" key="9">
    <source>
        <dbReference type="Proteomes" id="UP000694403"/>
    </source>
</evidence>
<organism evidence="8 9">
    <name type="scientific">Chelydra serpentina</name>
    <name type="common">Snapping turtle</name>
    <name type="synonym">Testudo serpentina</name>
    <dbReference type="NCBI Taxonomy" id="8475"/>
    <lineage>
        <taxon>Eukaryota</taxon>
        <taxon>Metazoa</taxon>
        <taxon>Chordata</taxon>
        <taxon>Craniata</taxon>
        <taxon>Vertebrata</taxon>
        <taxon>Euteleostomi</taxon>
        <taxon>Archelosauria</taxon>
        <taxon>Testudinata</taxon>
        <taxon>Testudines</taxon>
        <taxon>Cryptodira</taxon>
        <taxon>Durocryptodira</taxon>
        <taxon>Americhelydia</taxon>
        <taxon>Chelydroidea</taxon>
        <taxon>Chelydridae</taxon>
        <taxon>Chelydra</taxon>
    </lineage>
</organism>
<dbReference type="PANTHER" id="PTHR13999">
    <property type="entry name" value="INTERFERON INDUCIBLE TRANSMEMBRANE PROTEIN"/>
    <property type="match status" value="1"/>
</dbReference>
<feature type="transmembrane region" description="Helical" evidence="7">
    <location>
        <begin position="92"/>
        <end position="114"/>
    </location>
</feature>
<keyword evidence="5 7" id="KW-0472">Membrane</keyword>
<evidence type="ECO:0000256" key="2">
    <source>
        <dbReference type="ARBA" id="ARBA00006843"/>
    </source>
</evidence>
<name>A0A8C3RYK8_CHESE</name>
<dbReference type="Ensembl" id="ENSCSRT00000005132.1">
    <property type="protein sequence ID" value="ENSCSRP00000004974.1"/>
    <property type="gene ID" value="ENSCSRG00000003769.1"/>
</dbReference>
<comment type="similarity">
    <text evidence="2">Belongs to the CD225/Dispanin family.</text>
</comment>
<accession>A0A8C3RYK8</accession>
<reference evidence="8" key="2">
    <citation type="submission" date="2025-09" db="UniProtKB">
        <authorList>
            <consortium name="Ensembl"/>
        </authorList>
    </citation>
    <scope>IDENTIFICATION</scope>
</reference>
<evidence type="ECO:0000256" key="7">
    <source>
        <dbReference type="SAM" id="Phobius"/>
    </source>
</evidence>
<evidence type="ECO:0000256" key="6">
    <source>
        <dbReference type="SAM" id="MobiDB-lite"/>
    </source>
</evidence>
<dbReference type="GO" id="GO:0005886">
    <property type="term" value="C:plasma membrane"/>
    <property type="evidence" value="ECO:0007669"/>
    <property type="project" value="TreeGrafter"/>
</dbReference>
<reference evidence="8" key="1">
    <citation type="submission" date="2025-08" db="UniProtKB">
        <authorList>
            <consortium name="Ensembl"/>
        </authorList>
    </citation>
    <scope>IDENTIFICATION</scope>
</reference>
<evidence type="ECO:0000256" key="5">
    <source>
        <dbReference type="ARBA" id="ARBA00023136"/>
    </source>
</evidence>
<feature type="region of interest" description="Disordered" evidence="6">
    <location>
        <begin position="1"/>
        <end position="32"/>
    </location>
</feature>
<dbReference type="InterPro" id="IPR007593">
    <property type="entry name" value="CD225/Dispanin_fam"/>
</dbReference>
<evidence type="ECO:0000256" key="1">
    <source>
        <dbReference type="ARBA" id="ARBA00004370"/>
    </source>
</evidence>